<evidence type="ECO:0000256" key="5">
    <source>
        <dbReference type="SAM" id="Phobius"/>
    </source>
</evidence>
<dbReference type="PANTHER" id="PTHR10846:SF8">
    <property type="entry name" value="INNER MEMBRANE PROTEIN YRBG"/>
    <property type="match status" value="1"/>
</dbReference>
<dbReference type="PANTHER" id="PTHR10846">
    <property type="entry name" value="SODIUM/POTASSIUM/CALCIUM EXCHANGER"/>
    <property type="match status" value="1"/>
</dbReference>
<keyword evidence="2 5" id="KW-0812">Transmembrane</keyword>
<feature type="transmembrane region" description="Helical" evidence="5">
    <location>
        <begin position="237"/>
        <end position="260"/>
    </location>
</feature>
<feature type="domain" description="Sodium/calcium exchanger membrane region" evidence="6">
    <location>
        <begin position="13"/>
        <end position="153"/>
    </location>
</feature>
<dbReference type="GO" id="GO:0006874">
    <property type="term" value="P:intracellular calcium ion homeostasis"/>
    <property type="evidence" value="ECO:0007669"/>
    <property type="project" value="TreeGrafter"/>
</dbReference>
<feature type="transmembrane region" description="Helical" evidence="5">
    <location>
        <begin position="208"/>
        <end position="230"/>
    </location>
</feature>
<reference evidence="7" key="1">
    <citation type="journal article" date="2015" name="Nature">
        <title>Complex archaea that bridge the gap between prokaryotes and eukaryotes.</title>
        <authorList>
            <person name="Spang A."/>
            <person name="Saw J.H."/>
            <person name="Jorgensen S.L."/>
            <person name="Zaremba-Niedzwiedzka K."/>
            <person name="Martijn J."/>
            <person name="Lind A.E."/>
            <person name="van Eijk R."/>
            <person name="Schleper C."/>
            <person name="Guy L."/>
            <person name="Ettema T.J."/>
        </authorList>
    </citation>
    <scope>NUCLEOTIDE SEQUENCE</scope>
</reference>
<comment type="caution">
    <text evidence="7">The sequence shown here is derived from an EMBL/GenBank/DDBJ whole genome shotgun (WGS) entry which is preliminary data.</text>
</comment>
<feature type="transmembrane region" description="Helical" evidence="5">
    <location>
        <begin position="272"/>
        <end position="291"/>
    </location>
</feature>
<dbReference type="EMBL" id="LAZR01000009">
    <property type="protein sequence ID" value="KKO08435.1"/>
    <property type="molecule type" value="Genomic_DNA"/>
</dbReference>
<protein>
    <recommendedName>
        <fullName evidence="6">Sodium/calcium exchanger membrane region domain-containing protein</fullName>
    </recommendedName>
</protein>
<evidence type="ECO:0000313" key="7">
    <source>
        <dbReference type="EMBL" id="KKO08435.1"/>
    </source>
</evidence>
<sequence>MHSLDSYQMAIIALGSIAFGVYLLVKGGDWTIDSAVAIADRSGLSKIFIAATIVAFGTSAPELFTSINANISGYPGISVGNVIGSNIANVLMVLGISAIIAPILINRAAIRIDAIVMILATAAMVPAILYGLLPRWGGIAMVVAIIGYILYQYKASKLDVEDLEDEDEDAKNPYLMVTLGILTLLVGSELLVQGAVAGGVALGVPEAVIGMTMIAFGTSLPELTACVAAARKGESDMIIGGIVGSNIFNILSVMAFSAVVKPLVIDSRFAAFDMPIVIAVTMVFALMLFAFGRIGRSVGAAMALAYIGFTALQYSGAAETFLATL</sequence>
<keyword evidence="3 5" id="KW-1133">Transmembrane helix</keyword>
<dbReference type="InterPro" id="IPR004837">
    <property type="entry name" value="NaCa_Exmemb"/>
</dbReference>
<dbReference type="InterPro" id="IPR004481">
    <property type="entry name" value="K/Na/Ca-exchanger"/>
</dbReference>
<feature type="transmembrane region" description="Helical" evidence="5">
    <location>
        <begin position="136"/>
        <end position="153"/>
    </location>
</feature>
<feature type="domain" description="Sodium/calcium exchanger membrane region" evidence="6">
    <location>
        <begin position="174"/>
        <end position="314"/>
    </location>
</feature>
<dbReference type="GO" id="GO:0005886">
    <property type="term" value="C:plasma membrane"/>
    <property type="evidence" value="ECO:0007669"/>
    <property type="project" value="TreeGrafter"/>
</dbReference>
<dbReference type="Gene3D" id="1.20.1420.30">
    <property type="entry name" value="NCX, central ion-binding region"/>
    <property type="match status" value="1"/>
</dbReference>
<comment type="subcellular location">
    <subcellularLocation>
        <location evidence="1">Membrane</location>
        <topology evidence="1">Multi-pass membrane protein</topology>
    </subcellularLocation>
</comment>
<proteinExistence type="predicted"/>
<dbReference type="GO" id="GO:0005262">
    <property type="term" value="F:calcium channel activity"/>
    <property type="evidence" value="ECO:0007669"/>
    <property type="project" value="TreeGrafter"/>
</dbReference>
<evidence type="ECO:0000256" key="3">
    <source>
        <dbReference type="ARBA" id="ARBA00022989"/>
    </source>
</evidence>
<dbReference type="GO" id="GO:0008273">
    <property type="term" value="F:calcium, potassium:sodium antiporter activity"/>
    <property type="evidence" value="ECO:0007669"/>
    <property type="project" value="TreeGrafter"/>
</dbReference>
<dbReference type="InterPro" id="IPR044880">
    <property type="entry name" value="NCX_ion-bd_dom_sf"/>
</dbReference>
<gene>
    <name evidence="7" type="ORF">LCGC14_0043730</name>
</gene>
<evidence type="ECO:0000259" key="6">
    <source>
        <dbReference type="Pfam" id="PF01699"/>
    </source>
</evidence>
<feature type="transmembrane region" description="Helical" evidence="5">
    <location>
        <begin position="6"/>
        <end position="25"/>
    </location>
</feature>
<evidence type="ECO:0000256" key="2">
    <source>
        <dbReference type="ARBA" id="ARBA00022692"/>
    </source>
</evidence>
<dbReference type="AlphaFoldDB" id="A0A0F9VWF2"/>
<feature type="transmembrane region" description="Helical" evidence="5">
    <location>
        <begin position="112"/>
        <end position="130"/>
    </location>
</feature>
<accession>A0A0F9VWF2</accession>
<dbReference type="Pfam" id="PF01699">
    <property type="entry name" value="Na_Ca_ex"/>
    <property type="match status" value="2"/>
</dbReference>
<keyword evidence="4 5" id="KW-0472">Membrane</keyword>
<feature type="transmembrane region" description="Helical" evidence="5">
    <location>
        <begin position="174"/>
        <end position="196"/>
    </location>
</feature>
<evidence type="ECO:0000256" key="1">
    <source>
        <dbReference type="ARBA" id="ARBA00004141"/>
    </source>
</evidence>
<organism evidence="7">
    <name type="scientific">marine sediment metagenome</name>
    <dbReference type="NCBI Taxonomy" id="412755"/>
    <lineage>
        <taxon>unclassified sequences</taxon>
        <taxon>metagenomes</taxon>
        <taxon>ecological metagenomes</taxon>
    </lineage>
</organism>
<evidence type="ECO:0000256" key="4">
    <source>
        <dbReference type="ARBA" id="ARBA00023136"/>
    </source>
</evidence>
<feature type="transmembrane region" description="Helical" evidence="5">
    <location>
        <begin position="298"/>
        <end position="316"/>
    </location>
</feature>
<dbReference type="NCBIfam" id="TIGR00367">
    <property type="entry name" value="calcium/sodium antiporter"/>
    <property type="match status" value="1"/>
</dbReference>
<feature type="transmembrane region" description="Helical" evidence="5">
    <location>
        <begin position="87"/>
        <end position="105"/>
    </location>
</feature>
<name>A0A0F9VWF2_9ZZZZ</name>
<feature type="transmembrane region" description="Helical" evidence="5">
    <location>
        <begin position="46"/>
        <end position="67"/>
    </location>
</feature>